<gene>
    <name evidence="1" type="ORF">SAMN02745247_02087</name>
</gene>
<dbReference type="AlphaFoldDB" id="A0A1M7SMI0"/>
<organism evidence="1 2">
    <name type="scientific">Butyrivibrio hungatei DSM 14810</name>
    <dbReference type="NCBI Taxonomy" id="1121132"/>
    <lineage>
        <taxon>Bacteria</taxon>
        <taxon>Bacillati</taxon>
        <taxon>Bacillota</taxon>
        <taxon>Clostridia</taxon>
        <taxon>Lachnospirales</taxon>
        <taxon>Lachnospiraceae</taxon>
        <taxon>Butyrivibrio</taxon>
    </lineage>
</organism>
<protein>
    <submittedName>
        <fullName evidence="1">Uncharacterized protein</fullName>
    </submittedName>
</protein>
<proteinExistence type="predicted"/>
<name>A0A1M7SMI0_9FIRM</name>
<evidence type="ECO:0000313" key="1">
    <source>
        <dbReference type="EMBL" id="SHN59672.1"/>
    </source>
</evidence>
<dbReference type="Proteomes" id="UP000184097">
    <property type="component" value="Unassembled WGS sequence"/>
</dbReference>
<evidence type="ECO:0000313" key="2">
    <source>
        <dbReference type="Proteomes" id="UP000184097"/>
    </source>
</evidence>
<reference evidence="1 2" key="1">
    <citation type="submission" date="2016-12" db="EMBL/GenBank/DDBJ databases">
        <authorList>
            <person name="Song W.-J."/>
            <person name="Kurnit D.M."/>
        </authorList>
    </citation>
    <scope>NUCLEOTIDE SEQUENCE [LARGE SCALE GENOMIC DNA]</scope>
    <source>
        <strain evidence="1 2">DSM 14810</strain>
    </source>
</reference>
<sequence length="113" mass="12735">MIESVVIGYLNEKLNVPVYAEEPTRKIDEYVIVQTIDNGRVNFIDACTLNIKSVSTTFENAGKLNKKVKDAMFDIIELSNVSSSKCGGGGQRIDTVTKRYTHECIFNLYYTED</sequence>
<dbReference type="EMBL" id="FRDH01000008">
    <property type="protein sequence ID" value="SHN59672.1"/>
    <property type="molecule type" value="Genomic_DNA"/>
</dbReference>
<accession>A0A1M7SMI0</accession>
<dbReference type="RefSeq" id="WP_072703769.1">
    <property type="nucleotide sequence ID" value="NZ_FRDH01000008.1"/>
</dbReference>